<dbReference type="InterPro" id="IPR027994">
    <property type="entry name" value="WxL_dom"/>
</dbReference>
<feature type="chain" id="PRO_5018580744" evidence="3">
    <location>
        <begin position="24"/>
        <end position="605"/>
    </location>
</feature>
<keyword evidence="1" id="KW-0677">Repeat</keyword>
<name>A0A3R8QQW8_9LACO</name>
<accession>A0A3R8QQW8</accession>
<dbReference type="RefSeq" id="WP_125072404.1">
    <property type="nucleotide sequence ID" value="NZ_QWZQ01000023.1"/>
</dbReference>
<evidence type="ECO:0000256" key="2">
    <source>
        <dbReference type="SAM" id="MobiDB-lite"/>
    </source>
</evidence>
<dbReference type="InterPro" id="IPR009459">
    <property type="entry name" value="MucBP_dom"/>
</dbReference>
<dbReference type="InterPro" id="IPR011889">
    <property type="entry name" value="Liste_lipo_26"/>
</dbReference>
<reference evidence="6 7" key="1">
    <citation type="submission" date="2018-08" db="EMBL/GenBank/DDBJ databases">
        <title>Genome Lactobacillus garii FI11369.</title>
        <authorList>
            <person name="Diaz M."/>
            <person name="Narbad A."/>
        </authorList>
    </citation>
    <scope>NUCLEOTIDE SEQUENCE [LARGE SCALE GENOMIC DNA]</scope>
    <source>
        <strain evidence="6 7">FI11369</strain>
    </source>
</reference>
<dbReference type="NCBIfam" id="TIGR02167">
    <property type="entry name" value="Liste_lipo_26"/>
    <property type="match status" value="2"/>
</dbReference>
<dbReference type="OrthoDB" id="2317670at2"/>
<dbReference type="Gene3D" id="3.80.10.10">
    <property type="entry name" value="Ribonuclease Inhibitor"/>
    <property type="match status" value="1"/>
</dbReference>
<evidence type="ECO:0000256" key="3">
    <source>
        <dbReference type="SAM" id="SignalP"/>
    </source>
</evidence>
<dbReference type="Proteomes" id="UP000283633">
    <property type="component" value="Unassembled WGS sequence"/>
</dbReference>
<gene>
    <name evidence="6" type="ORF">D1831_07980</name>
</gene>
<evidence type="ECO:0000259" key="4">
    <source>
        <dbReference type="Pfam" id="PF06458"/>
    </source>
</evidence>
<dbReference type="Gene3D" id="3.10.20.320">
    <property type="entry name" value="Putative peptidoglycan bound protein (lpxtg motif)"/>
    <property type="match status" value="1"/>
</dbReference>
<dbReference type="InterPro" id="IPR005046">
    <property type="entry name" value="DUF285"/>
</dbReference>
<dbReference type="Pfam" id="PF03382">
    <property type="entry name" value="DUF285"/>
    <property type="match status" value="1"/>
</dbReference>
<evidence type="ECO:0000313" key="7">
    <source>
        <dbReference type="Proteomes" id="UP000283633"/>
    </source>
</evidence>
<keyword evidence="7" id="KW-1185">Reference proteome</keyword>
<dbReference type="AlphaFoldDB" id="A0A3R8QQW8"/>
<comment type="caution">
    <text evidence="6">The sequence shown here is derived from an EMBL/GenBank/DDBJ whole genome shotgun (WGS) entry which is preliminary data.</text>
</comment>
<feature type="compositionally biased region" description="Polar residues" evidence="2">
    <location>
        <begin position="97"/>
        <end position="111"/>
    </location>
</feature>
<evidence type="ECO:0000259" key="5">
    <source>
        <dbReference type="Pfam" id="PF13731"/>
    </source>
</evidence>
<keyword evidence="3" id="KW-0732">Signal</keyword>
<feature type="compositionally biased region" description="Low complexity" evidence="2">
    <location>
        <begin position="57"/>
        <end position="96"/>
    </location>
</feature>
<feature type="region of interest" description="Disordered" evidence="2">
    <location>
        <begin position="51"/>
        <end position="111"/>
    </location>
</feature>
<proteinExistence type="predicted"/>
<feature type="domain" description="MucBP" evidence="4">
    <location>
        <begin position="398"/>
        <end position="460"/>
    </location>
</feature>
<dbReference type="InterPro" id="IPR032675">
    <property type="entry name" value="LRR_dom_sf"/>
</dbReference>
<dbReference type="SUPFAM" id="SSF52047">
    <property type="entry name" value="RNI-like"/>
    <property type="match status" value="1"/>
</dbReference>
<dbReference type="Pfam" id="PF06458">
    <property type="entry name" value="MucBP"/>
    <property type="match status" value="1"/>
</dbReference>
<feature type="signal peptide" evidence="3">
    <location>
        <begin position="1"/>
        <end position="23"/>
    </location>
</feature>
<evidence type="ECO:0000313" key="6">
    <source>
        <dbReference type="EMBL" id="RRK10319.1"/>
    </source>
</evidence>
<sequence>MGVISVITLLLVLPGFANVIARAADTASDASGVTDSSELATSLDAMSIANQAESGDSETATTNAEKTATTTSTSSEASRSSEDNAASSATSSTASSQALKTRSMVTKAESTTPAGTLGTVKWWVTPATGSTTITTKWVLHLSGGDFQGTVGNLTSGSPWNDLASSITEVSIDGEITASAATKYDYLFAGLYAVSHIDHLENLNLKNVTSLNSMFSGDSLLSSVDMSQNDFSSVTSMNSLFYLDTHLGLAEDNVTVLTDAVKLNGKTFTSMTSMISMFYYCSRLTSVNFKDWDVSTVQSYVSMFMNCSRLTALDLSTWKMSPNAKLSSMFSGMSALRHLVLGENTLLTGSGLPTVSSTAPYNGTWVLQGTNQMYTSAELMAQYDGHTMAGDYYWATDAQVQVNYQDALGTAVHKSTVMYGADGGPYETTPLDIDGYQLVTTPSNTKGTYQSGKTIEVTYVYAALGPAFTETMTAFNFGNHKISNEEQIYDLTSKTGDLKIKNYGTAGWSLSAQLTKPFTGTTTGASLDATLLYQNAAGERATIGTTQPVQLIADTTSGSGEVNVSENWLSTGTEGLKLKVAGGTVPRQDTYTAEVSWSLTNGVENK</sequence>
<feature type="domain" description="WxL" evidence="5">
    <location>
        <begin position="472"/>
        <end position="600"/>
    </location>
</feature>
<organism evidence="6 7">
    <name type="scientific">Lactiplantibacillus garii</name>
    <dbReference type="NCBI Taxonomy" id="2306423"/>
    <lineage>
        <taxon>Bacteria</taxon>
        <taxon>Bacillati</taxon>
        <taxon>Bacillota</taxon>
        <taxon>Bacilli</taxon>
        <taxon>Lactobacillales</taxon>
        <taxon>Lactobacillaceae</taxon>
        <taxon>Lactiplantibacillus</taxon>
    </lineage>
</organism>
<dbReference type="EMBL" id="QWZQ01000023">
    <property type="protein sequence ID" value="RRK10319.1"/>
    <property type="molecule type" value="Genomic_DNA"/>
</dbReference>
<protein>
    <submittedName>
        <fullName evidence="6">BspA family leucine-rich repeat surface protein</fullName>
    </submittedName>
</protein>
<evidence type="ECO:0000256" key="1">
    <source>
        <dbReference type="ARBA" id="ARBA00022737"/>
    </source>
</evidence>
<dbReference type="Pfam" id="PF13731">
    <property type="entry name" value="WxL"/>
    <property type="match status" value="1"/>
</dbReference>